<keyword evidence="3" id="KW-1185">Reference proteome</keyword>
<feature type="region of interest" description="Disordered" evidence="1">
    <location>
        <begin position="336"/>
        <end position="372"/>
    </location>
</feature>
<dbReference type="RefSeq" id="WP_146246425.1">
    <property type="nucleotide sequence ID" value="NZ_QGGR01000011.1"/>
</dbReference>
<proteinExistence type="predicted"/>
<dbReference type="Proteomes" id="UP000245697">
    <property type="component" value="Unassembled WGS sequence"/>
</dbReference>
<dbReference type="AlphaFoldDB" id="A0A316FBJ3"/>
<sequence>MRDRSESSGLGADGVGVGEEPAGRSGRRRRLARLAAAGLVAAGLVAACSPLQPSAPSESAHPTGPRADSAGPSTAALSTVDSPVANPAPLPDRPLARAAFLYARCNPIDVDNEKCRLRLVLTDGSQYSLPKDVMQVGPGPISPDGAFLLLYDESAGLVLRDLPSGTSRTVSPPDRLVLGGPVFWSPGARWAAVSAGGLPGEKAVAAVVDIAGASVRRVEDSTASLGSQLVAVSAHGDPIWAEPANTSTTTVHWVVGGRQPRVVDADLRSQLRPGEIVNQTGWPGELMLGDGITAVVPIIRAGGDPREVSWANGHAILLVDLATGVARHRLDLPGNPARSRLHGSGCGLGPNTLIESEGGDPTSGQQPADPTDRTTMVALDSRTAARGSGYLFPPEGFPLLIC</sequence>
<evidence type="ECO:0000256" key="1">
    <source>
        <dbReference type="SAM" id="MobiDB-lite"/>
    </source>
</evidence>
<dbReference type="OrthoDB" id="3350752at2"/>
<feature type="region of interest" description="Disordered" evidence="1">
    <location>
        <begin position="1"/>
        <end position="29"/>
    </location>
</feature>
<dbReference type="SUPFAM" id="SSF69304">
    <property type="entry name" value="Tricorn protease N-terminal domain"/>
    <property type="match status" value="1"/>
</dbReference>
<dbReference type="EMBL" id="QGGR01000011">
    <property type="protein sequence ID" value="PWK45153.1"/>
    <property type="molecule type" value="Genomic_DNA"/>
</dbReference>
<feature type="compositionally biased region" description="Polar residues" evidence="1">
    <location>
        <begin position="71"/>
        <end position="81"/>
    </location>
</feature>
<evidence type="ECO:0000313" key="2">
    <source>
        <dbReference type="EMBL" id="PWK45153.1"/>
    </source>
</evidence>
<name>A0A316FBJ3_9ACTN</name>
<organism evidence="2 3">
    <name type="scientific">Actinoplanes xinjiangensis</name>
    <dbReference type="NCBI Taxonomy" id="512350"/>
    <lineage>
        <taxon>Bacteria</taxon>
        <taxon>Bacillati</taxon>
        <taxon>Actinomycetota</taxon>
        <taxon>Actinomycetes</taxon>
        <taxon>Micromonosporales</taxon>
        <taxon>Micromonosporaceae</taxon>
        <taxon>Actinoplanes</taxon>
    </lineage>
</organism>
<comment type="caution">
    <text evidence="2">The sequence shown here is derived from an EMBL/GenBank/DDBJ whole genome shotgun (WGS) entry which is preliminary data.</text>
</comment>
<accession>A0A316FBJ3</accession>
<evidence type="ECO:0000313" key="3">
    <source>
        <dbReference type="Proteomes" id="UP000245697"/>
    </source>
</evidence>
<gene>
    <name evidence="2" type="ORF">BC793_111127</name>
</gene>
<reference evidence="2 3" key="1">
    <citation type="submission" date="2018-05" db="EMBL/GenBank/DDBJ databases">
        <title>Genomic Encyclopedia of Archaeal and Bacterial Type Strains, Phase II (KMG-II): from individual species to whole genera.</title>
        <authorList>
            <person name="Goeker M."/>
        </authorList>
    </citation>
    <scope>NUCLEOTIDE SEQUENCE [LARGE SCALE GENOMIC DNA]</scope>
    <source>
        <strain evidence="2 3">DSM 45184</strain>
    </source>
</reference>
<feature type="region of interest" description="Disordered" evidence="1">
    <location>
        <begin position="52"/>
        <end position="89"/>
    </location>
</feature>
<protein>
    <submittedName>
        <fullName evidence="2">Uncharacterized protein</fullName>
    </submittedName>
</protein>